<keyword evidence="3" id="KW-1185">Reference proteome</keyword>
<feature type="compositionally biased region" description="Basic residues" evidence="1">
    <location>
        <begin position="129"/>
        <end position="138"/>
    </location>
</feature>
<organism evidence="2 3">
    <name type="scientific">Halteria grandinella</name>
    <dbReference type="NCBI Taxonomy" id="5974"/>
    <lineage>
        <taxon>Eukaryota</taxon>
        <taxon>Sar</taxon>
        <taxon>Alveolata</taxon>
        <taxon>Ciliophora</taxon>
        <taxon>Intramacronucleata</taxon>
        <taxon>Spirotrichea</taxon>
        <taxon>Stichotrichia</taxon>
        <taxon>Sporadotrichida</taxon>
        <taxon>Halteriidae</taxon>
        <taxon>Halteria</taxon>
    </lineage>
</organism>
<name>A0A8J8NCZ9_HALGN</name>
<dbReference type="Proteomes" id="UP000785679">
    <property type="component" value="Unassembled WGS sequence"/>
</dbReference>
<comment type="caution">
    <text evidence="2">The sequence shown here is derived from an EMBL/GenBank/DDBJ whole genome shotgun (WGS) entry which is preliminary data.</text>
</comment>
<accession>A0A8J8NCZ9</accession>
<protein>
    <submittedName>
        <fullName evidence="2">Uncharacterized protein</fullName>
    </submittedName>
</protein>
<dbReference type="AlphaFoldDB" id="A0A8J8NCZ9"/>
<reference evidence="2" key="1">
    <citation type="submission" date="2019-06" db="EMBL/GenBank/DDBJ databases">
        <authorList>
            <person name="Zheng W."/>
        </authorList>
    </citation>
    <scope>NUCLEOTIDE SEQUENCE</scope>
    <source>
        <strain evidence="2">QDHG01</strain>
    </source>
</reference>
<feature type="compositionally biased region" description="Basic and acidic residues" evidence="1">
    <location>
        <begin position="114"/>
        <end position="128"/>
    </location>
</feature>
<evidence type="ECO:0000313" key="2">
    <source>
        <dbReference type="EMBL" id="TNV72175.1"/>
    </source>
</evidence>
<feature type="region of interest" description="Disordered" evidence="1">
    <location>
        <begin position="22"/>
        <end position="174"/>
    </location>
</feature>
<proteinExistence type="predicted"/>
<sequence>MNAEEKQRILISELAKVQQELLEKRQQPASSELSNPSSDVKSATINSIFPKNQAKPKSTPNAIFMTTGSLAKKETAPIQQPSGVKTPSNVEESKSQPGESVKKTAKPNGISKKKPSDQPESKEQDGKVKAKKQAKPKKAGASDAQNSLPQVESPQELKKNYAMVPFEEEDIESE</sequence>
<dbReference type="EMBL" id="RRYP01023784">
    <property type="protein sequence ID" value="TNV72175.1"/>
    <property type="molecule type" value="Genomic_DNA"/>
</dbReference>
<evidence type="ECO:0000256" key="1">
    <source>
        <dbReference type="SAM" id="MobiDB-lite"/>
    </source>
</evidence>
<gene>
    <name evidence="2" type="ORF">FGO68_gene8243</name>
</gene>
<evidence type="ECO:0000313" key="3">
    <source>
        <dbReference type="Proteomes" id="UP000785679"/>
    </source>
</evidence>
<feature type="compositionally biased region" description="Polar residues" evidence="1">
    <location>
        <begin position="27"/>
        <end position="69"/>
    </location>
</feature>
<feature type="compositionally biased region" description="Polar residues" evidence="1">
    <location>
        <begin position="77"/>
        <end position="98"/>
    </location>
</feature>
<feature type="compositionally biased region" description="Polar residues" evidence="1">
    <location>
        <begin position="143"/>
        <end position="153"/>
    </location>
</feature>